<dbReference type="PANTHER" id="PTHR43119:SF1">
    <property type="entry name" value="ABC TRANSPORTER DOMAIN-CONTAINING PROTEIN"/>
    <property type="match status" value="1"/>
</dbReference>
<evidence type="ECO:0000313" key="4">
    <source>
        <dbReference type="EMBL" id="MFC7153435.1"/>
    </source>
</evidence>
<keyword evidence="5" id="KW-1185">Reference proteome</keyword>
<evidence type="ECO:0000313" key="5">
    <source>
        <dbReference type="Proteomes" id="UP001596378"/>
    </source>
</evidence>
<accession>A0ABW2FMT6</accession>
<name>A0ABW2FMT6_9BACL</name>
<organism evidence="4 5">
    <name type="scientific">Cohnella cellulosilytica</name>
    <dbReference type="NCBI Taxonomy" id="986710"/>
    <lineage>
        <taxon>Bacteria</taxon>
        <taxon>Bacillati</taxon>
        <taxon>Bacillota</taxon>
        <taxon>Bacilli</taxon>
        <taxon>Bacillales</taxon>
        <taxon>Paenibacillaceae</taxon>
        <taxon>Cohnella</taxon>
    </lineage>
</organism>
<gene>
    <name evidence="4" type="ORF">ACFQMJ_33335</name>
</gene>
<evidence type="ECO:0000256" key="1">
    <source>
        <dbReference type="ARBA" id="ARBA00022741"/>
    </source>
</evidence>
<dbReference type="InterPro" id="IPR017871">
    <property type="entry name" value="ABC_transporter-like_CS"/>
</dbReference>
<dbReference type="Proteomes" id="UP001596378">
    <property type="component" value="Unassembled WGS sequence"/>
</dbReference>
<dbReference type="PROSITE" id="PS50893">
    <property type="entry name" value="ABC_TRANSPORTER_2"/>
    <property type="match status" value="1"/>
</dbReference>
<dbReference type="RefSeq" id="WP_378051997.1">
    <property type="nucleotide sequence ID" value="NZ_JBHMDN010000040.1"/>
</dbReference>
<keyword evidence="2 4" id="KW-0067">ATP-binding</keyword>
<dbReference type="SUPFAM" id="SSF52540">
    <property type="entry name" value="P-loop containing nucleoside triphosphate hydrolases"/>
    <property type="match status" value="1"/>
</dbReference>
<proteinExistence type="predicted"/>
<feature type="domain" description="ABC transporter" evidence="3">
    <location>
        <begin position="5"/>
        <end position="228"/>
    </location>
</feature>
<keyword evidence="1" id="KW-0547">Nucleotide-binding</keyword>
<dbReference type="GO" id="GO:0005524">
    <property type="term" value="F:ATP binding"/>
    <property type="evidence" value="ECO:0007669"/>
    <property type="project" value="UniProtKB-KW"/>
</dbReference>
<reference evidence="5" key="1">
    <citation type="journal article" date="2019" name="Int. J. Syst. Evol. Microbiol.">
        <title>The Global Catalogue of Microorganisms (GCM) 10K type strain sequencing project: providing services to taxonomists for standard genome sequencing and annotation.</title>
        <authorList>
            <consortium name="The Broad Institute Genomics Platform"/>
            <consortium name="The Broad Institute Genome Sequencing Center for Infectious Disease"/>
            <person name="Wu L."/>
            <person name="Ma J."/>
        </authorList>
    </citation>
    <scope>NUCLEOTIDE SEQUENCE [LARGE SCALE GENOMIC DNA]</scope>
    <source>
        <strain evidence="5">KCTC 12907</strain>
    </source>
</reference>
<dbReference type="PANTHER" id="PTHR43119">
    <property type="entry name" value="ABC TRANSPORT PROTEIN ATP-BINDING COMPONENT-RELATED"/>
    <property type="match status" value="1"/>
</dbReference>
<dbReference type="Pfam" id="PF00005">
    <property type="entry name" value="ABC_tran"/>
    <property type="match status" value="1"/>
</dbReference>
<protein>
    <submittedName>
        <fullName evidence="4">ATP-binding cassette domain-containing protein</fullName>
    </submittedName>
</protein>
<dbReference type="Gene3D" id="3.40.50.300">
    <property type="entry name" value="P-loop containing nucleotide triphosphate hydrolases"/>
    <property type="match status" value="1"/>
</dbReference>
<dbReference type="InterPro" id="IPR003593">
    <property type="entry name" value="AAA+_ATPase"/>
</dbReference>
<comment type="caution">
    <text evidence="4">The sequence shown here is derived from an EMBL/GenBank/DDBJ whole genome shotgun (WGS) entry which is preliminary data.</text>
</comment>
<dbReference type="InterPro" id="IPR027417">
    <property type="entry name" value="P-loop_NTPase"/>
</dbReference>
<sequence>MEPLLTFRDLTKSIPGNAEKTLFADLSAEVAPGDRIAIVGPSGQGKSTFLRILALLAAADRGEISLHGKPHTEWQPRDWRSRVCYLPQHAVMLEGTVEYNLSAVSRLHKRSFERALAVELAAKLGLERIDWGKEAATLSGGEKQRIALIRALLLRPDMLLLDEPTASLDSDSRGRVEELLDAWHEREGTALIWITHDSDQAGRVSKRIWRMAGGGIRENEGENLSACL</sequence>
<dbReference type="EMBL" id="JBHTAI010000035">
    <property type="protein sequence ID" value="MFC7153435.1"/>
    <property type="molecule type" value="Genomic_DNA"/>
</dbReference>
<dbReference type="SMART" id="SM00382">
    <property type="entry name" value="AAA"/>
    <property type="match status" value="1"/>
</dbReference>
<evidence type="ECO:0000256" key="2">
    <source>
        <dbReference type="ARBA" id="ARBA00022840"/>
    </source>
</evidence>
<dbReference type="PROSITE" id="PS00211">
    <property type="entry name" value="ABC_TRANSPORTER_1"/>
    <property type="match status" value="1"/>
</dbReference>
<evidence type="ECO:0000259" key="3">
    <source>
        <dbReference type="PROSITE" id="PS50893"/>
    </source>
</evidence>
<dbReference type="InterPro" id="IPR003439">
    <property type="entry name" value="ABC_transporter-like_ATP-bd"/>
</dbReference>